<evidence type="ECO:0000313" key="3">
    <source>
        <dbReference type="EMBL" id="KXU91080.1"/>
    </source>
</evidence>
<dbReference type="InterPro" id="IPR034154">
    <property type="entry name" value="TOPRIM_DnaG/twinkle"/>
</dbReference>
<comment type="caution">
    <text evidence="3">The sequence shown here is derived from an EMBL/GenBank/DDBJ whole genome shotgun (WGS) entry which is preliminary data.</text>
</comment>
<gene>
    <name evidence="3" type="ORF">CI15_00330</name>
</gene>
<proteinExistence type="predicted"/>
<dbReference type="Pfam" id="PF13362">
    <property type="entry name" value="Toprim_3"/>
    <property type="match status" value="1"/>
</dbReference>
<evidence type="ECO:0000259" key="1">
    <source>
        <dbReference type="Pfam" id="PF13362"/>
    </source>
</evidence>
<evidence type="ECO:0000259" key="2">
    <source>
        <dbReference type="Pfam" id="PF23639"/>
    </source>
</evidence>
<protein>
    <submittedName>
        <fullName evidence="3">Uncharacterized protein</fullName>
    </submittedName>
</protein>
<dbReference type="InterPro" id="IPR006171">
    <property type="entry name" value="TOPRIM_dom"/>
</dbReference>
<dbReference type="RefSeq" id="WP_062123020.1">
    <property type="nucleotide sequence ID" value="NZ_LRBG01000001.1"/>
</dbReference>
<dbReference type="EMBL" id="LRBG01000001">
    <property type="protein sequence ID" value="KXU91080.1"/>
    <property type="molecule type" value="Genomic_DNA"/>
</dbReference>
<dbReference type="AlphaFoldDB" id="A0A149Q173"/>
<dbReference type="Pfam" id="PF23639">
    <property type="entry name" value="DUF7146"/>
    <property type="match status" value="1"/>
</dbReference>
<dbReference type="OrthoDB" id="8967890at2"/>
<dbReference type="InterPro" id="IPR055570">
    <property type="entry name" value="DUF7146"/>
</dbReference>
<name>A0A149Q173_9BURK</name>
<evidence type="ECO:0000313" key="4">
    <source>
        <dbReference type="Proteomes" id="UP000075613"/>
    </source>
</evidence>
<feature type="domain" description="Toprim" evidence="1">
    <location>
        <begin position="191"/>
        <end position="274"/>
    </location>
</feature>
<feature type="domain" description="DUF7146" evidence="2">
    <location>
        <begin position="85"/>
        <end position="178"/>
    </location>
</feature>
<dbReference type="CDD" id="cd01029">
    <property type="entry name" value="TOPRIM_primases"/>
    <property type="match status" value="1"/>
</dbReference>
<organism evidence="3 4">
    <name type="scientific">Paraburkholderia monticola</name>
    <dbReference type="NCBI Taxonomy" id="1399968"/>
    <lineage>
        <taxon>Bacteria</taxon>
        <taxon>Pseudomonadati</taxon>
        <taxon>Pseudomonadota</taxon>
        <taxon>Betaproteobacteria</taxon>
        <taxon>Burkholderiales</taxon>
        <taxon>Burkholderiaceae</taxon>
        <taxon>Paraburkholderia</taxon>
    </lineage>
</organism>
<reference evidence="3 4" key="1">
    <citation type="journal article" date="2015" name="Int. J. Syst. Evol. Microbiol.">
        <title>Burkholderia monticola sp. nov., isolated from mountain soil.</title>
        <authorList>
            <person name="Baek I."/>
            <person name="Seo B."/>
            <person name="Lee I."/>
            <person name="Yi H."/>
            <person name="Chun J."/>
        </authorList>
    </citation>
    <scope>NUCLEOTIDE SEQUENCE [LARGE SCALE GENOMIC DNA]</scope>
    <source>
        <strain evidence="3 4">JC2948</strain>
    </source>
</reference>
<dbReference type="Proteomes" id="UP000075613">
    <property type="component" value="Unassembled WGS sequence"/>
</dbReference>
<accession>A0A149Q173</accession>
<keyword evidence="4" id="KW-1185">Reference proteome</keyword>
<sequence>MIQWNDYDVGEHRIQCPACGRGPRDKTCGLTIKLDYSGVAHCHRCSFVETYRPERGAHIAAPSTPRITGRQRAPKRETLSDYGCDLWDACEPLKGSVAVDYLASRKCVLPPDDGDLRQHPNLKHPSGYVGPALVARVTDAVTGDAISLHRTWVRADGRKAYVGVSRMLLAGHRKQGGVIRLWPDEAATSTLGIAEGIESALSLAWAVQPVWALIDAGNLAKLPVLAGIETLVIAKDNDPAGVAAADECGRRWVEAGAEVLVSQQTENDLNDTILEMTV</sequence>
<dbReference type="STRING" id="1399968.CI15_00330"/>